<dbReference type="EC" id="4.6.1.2" evidence="3 12"/>
<dbReference type="InterPro" id="IPR000719">
    <property type="entry name" value="Prot_kinase_dom"/>
</dbReference>
<keyword evidence="8" id="KW-0325">Glycoprotein</keyword>
<dbReference type="SUPFAM" id="SSF56112">
    <property type="entry name" value="Protein kinase-like (PK-like)"/>
    <property type="match status" value="1"/>
</dbReference>
<name>A0ABM1DU07_PRICU</name>
<dbReference type="GeneID" id="106806088"/>
<keyword evidence="7" id="KW-0472">Membrane</keyword>
<evidence type="ECO:0000256" key="2">
    <source>
        <dbReference type="ARBA" id="ARBA00004167"/>
    </source>
</evidence>
<keyword evidence="5" id="KW-0547">Nucleotide-binding</keyword>
<keyword evidence="15" id="KW-1185">Reference proteome</keyword>
<reference evidence="16" key="1">
    <citation type="submission" date="2025-08" db="UniProtKB">
        <authorList>
            <consortium name="RefSeq"/>
        </authorList>
    </citation>
    <scope>IDENTIFICATION</scope>
</reference>
<dbReference type="SUPFAM" id="SSF55073">
    <property type="entry name" value="Nucleotide cyclase"/>
    <property type="match status" value="1"/>
</dbReference>
<dbReference type="InterPro" id="IPR001245">
    <property type="entry name" value="Ser-Thr/Tyr_kinase_cat_dom"/>
</dbReference>
<evidence type="ECO:0000256" key="5">
    <source>
        <dbReference type="ARBA" id="ARBA00022741"/>
    </source>
</evidence>
<evidence type="ECO:0000256" key="3">
    <source>
        <dbReference type="ARBA" id="ARBA00012202"/>
    </source>
</evidence>
<comment type="subcellular location">
    <subcellularLocation>
        <location evidence="2">Membrane</location>
        <topology evidence="2">Single-pass membrane protein</topology>
    </subcellularLocation>
</comment>
<keyword evidence="9 11" id="KW-0456">Lyase</keyword>
<dbReference type="InterPro" id="IPR001054">
    <property type="entry name" value="A/G_cyclase"/>
</dbReference>
<keyword evidence="6" id="KW-1133">Transmembrane helix</keyword>
<proteinExistence type="inferred from homology"/>
<organism evidence="15 16">
    <name type="scientific">Priapulus caudatus</name>
    <name type="common">Priapulid worm</name>
    <dbReference type="NCBI Taxonomy" id="37621"/>
    <lineage>
        <taxon>Eukaryota</taxon>
        <taxon>Metazoa</taxon>
        <taxon>Ecdysozoa</taxon>
        <taxon>Scalidophora</taxon>
        <taxon>Priapulida</taxon>
        <taxon>Priapulimorpha</taxon>
        <taxon>Priapulimorphida</taxon>
        <taxon>Priapulidae</taxon>
        <taxon>Priapulus</taxon>
    </lineage>
</organism>
<dbReference type="Pfam" id="PF00211">
    <property type="entry name" value="Guanylate_cyc"/>
    <property type="match status" value="1"/>
</dbReference>
<feature type="domain" description="Protein kinase" evidence="13">
    <location>
        <begin position="25"/>
        <end position="294"/>
    </location>
</feature>
<protein>
    <recommendedName>
        <fullName evidence="3 12">Guanylate cyclase</fullName>
        <ecNumber evidence="3 12">4.6.1.2</ecNumber>
    </recommendedName>
</protein>
<evidence type="ECO:0000256" key="6">
    <source>
        <dbReference type="ARBA" id="ARBA00022989"/>
    </source>
</evidence>
<evidence type="ECO:0000256" key="12">
    <source>
        <dbReference type="RuleBase" id="RU003431"/>
    </source>
</evidence>
<keyword evidence="10 12" id="KW-0141">cGMP biosynthesis</keyword>
<dbReference type="SMART" id="SM00044">
    <property type="entry name" value="CYCc"/>
    <property type="match status" value="1"/>
</dbReference>
<evidence type="ECO:0000259" key="14">
    <source>
        <dbReference type="PROSITE" id="PS50125"/>
    </source>
</evidence>
<dbReference type="Pfam" id="PF07714">
    <property type="entry name" value="PK_Tyr_Ser-Thr"/>
    <property type="match status" value="1"/>
</dbReference>
<sequence>MSWKIKWNDIDFHTKYASMASVSRLSLMDNRRRASIGSVQGQIFARLCQYKGVTAAVKRVEKKYVDVNRALLMEMKETRDVSHNNVARFIGACVDPPNVAILMEYCSKGSLQDILQNEAIKLDWVFRYSLIDDIISGMTYLHGCPIVSHGHLHSRNCIVDGRFVLKISDYGLPSLRTHRKPSDGDSHYCSDLLWKAPELLRIASPPPKGTQPGDVYSFAIIIQEIVIRDEPYDLDLMQPEEIIERLMEPELPPYRPTIDDACSSELADVMRSCWNENPDERPTFVHIRSMMRAVTKGIKGKMNIVDDLLLRMEQYANNLEALVEERTVAFLEEKKRSEELLYRVLPRSVAEKLRIGQRVEPEAYDWVTIYFSDIVGFTALSASSSPMQVETIGDAYMVVSGLPVRNGDNHSAEISRMALRLQNSVTKFKIRHHPEEELKLRIGIHTGPCVAGVVGLTMPRYCLFGDTVNTASRMESNGLRKITCSNLLVRTVASGWLFYC</sequence>
<accession>A0ABM1DU07</accession>
<evidence type="ECO:0000256" key="11">
    <source>
        <dbReference type="RuleBase" id="RU000405"/>
    </source>
</evidence>
<evidence type="ECO:0000256" key="7">
    <source>
        <dbReference type="ARBA" id="ARBA00023136"/>
    </source>
</evidence>
<evidence type="ECO:0000256" key="10">
    <source>
        <dbReference type="ARBA" id="ARBA00023293"/>
    </source>
</evidence>
<comment type="similarity">
    <text evidence="11">Belongs to the adenylyl cyclase class-4/guanylyl cyclase family.</text>
</comment>
<feature type="domain" description="Guanylate cyclase" evidence="14">
    <location>
        <begin position="327"/>
        <end position="475"/>
    </location>
</feature>
<evidence type="ECO:0000256" key="9">
    <source>
        <dbReference type="ARBA" id="ARBA00023239"/>
    </source>
</evidence>
<dbReference type="Proteomes" id="UP000695022">
    <property type="component" value="Unplaced"/>
</dbReference>
<dbReference type="InterPro" id="IPR029787">
    <property type="entry name" value="Nucleotide_cyclase"/>
</dbReference>
<dbReference type="InterPro" id="IPR050401">
    <property type="entry name" value="Cyclic_nucleotide_synthase"/>
</dbReference>
<evidence type="ECO:0000256" key="1">
    <source>
        <dbReference type="ARBA" id="ARBA00001436"/>
    </source>
</evidence>
<evidence type="ECO:0000313" key="16">
    <source>
        <dbReference type="RefSeq" id="XP_014663428.1"/>
    </source>
</evidence>
<evidence type="ECO:0000256" key="8">
    <source>
        <dbReference type="ARBA" id="ARBA00023180"/>
    </source>
</evidence>
<comment type="catalytic activity">
    <reaction evidence="1 12">
        <text>GTP = 3',5'-cyclic GMP + diphosphate</text>
        <dbReference type="Rhea" id="RHEA:13665"/>
        <dbReference type="ChEBI" id="CHEBI:33019"/>
        <dbReference type="ChEBI" id="CHEBI:37565"/>
        <dbReference type="ChEBI" id="CHEBI:57746"/>
        <dbReference type="EC" id="4.6.1.2"/>
    </reaction>
</comment>
<evidence type="ECO:0000256" key="4">
    <source>
        <dbReference type="ARBA" id="ARBA00022692"/>
    </source>
</evidence>
<dbReference type="PROSITE" id="PS00452">
    <property type="entry name" value="GUANYLATE_CYCLASE_1"/>
    <property type="match status" value="1"/>
</dbReference>
<dbReference type="PROSITE" id="PS50011">
    <property type="entry name" value="PROTEIN_KINASE_DOM"/>
    <property type="match status" value="1"/>
</dbReference>
<dbReference type="Gene3D" id="3.30.70.1230">
    <property type="entry name" value="Nucleotide cyclase"/>
    <property type="match status" value="2"/>
</dbReference>
<dbReference type="PANTHER" id="PTHR11920:SF300">
    <property type="entry name" value="ATRIAL NATRIURETIC PEPTIDE RECEPTOR 1"/>
    <property type="match status" value="1"/>
</dbReference>
<dbReference type="InterPro" id="IPR011009">
    <property type="entry name" value="Kinase-like_dom_sf"/>
</dbReference>
<dbReference type="PROSITE" id="PS50125">
    <property type="entry name" value="GUANYLATE_CYCLASE_2"/>
    <property type="match status" value="1"/>
</dbReference>
<gene>
    <name evidence="16" type="primary">LOC106806088</name>
</gene>
<evidence type="ECO:0000259" key="13">
    <source>
        <dbReference type="PROSITE" id="PS50011"/>
    </source>
</evidence>
<evidence type="ECO:0000313" key="15">
    <source>
        <dbReference type="Proteomes" id="UP000695022"/>
    </source>
</evidence>
<keyword evidence="4" id="KW-0812">Transmembrane</keyword>
<dbReference type="CDD" id="cd07302">
    <property type="entry name" value="CHD"/>
    <property type="match status" value="1"/>
</dbReference>
<dbReference type="RefSeq" id="XP_014663428.1">
    <property type="nucleotide sequence ID" value="XM_014807942.1"/>
</dbReference>
<dbReference type="Gene3D" id="1.10.510.10">
    <property type="entry name" value="Transferase(Phosphotransferase) domain 1"/>
    <property type="match status" value="1"/>
</dbReference>
<dbReference type="PANTHER" id="PTHR11920">
    <property type="entry name" value="GUANYLYL CYCLASE"/>
    <property type="match status" value="1"/>
</dbReference>
<dbReference type="InterPro" id="IPR018297">
    <property type="entry name" value="A/G_cyclase_CS"/>
</dbReference>
<dbReference type="Gene3D" id="6.10.250.780">
    <property type="match status" value="1"/>
</dbReference>